<dbReference type="RefSeq" id="WP_153282253.1">
    <property type="nucleotide sequence ID" value="NZ_CP045644.1"/>
</dbReference>
<feature type="domain" description="Schlafen AlbA-2" evidence="1">
    <location>
        <begin position="24"/>
        <end position="151"/>
    </location>
</feature>
<sequence>MLPYALGLIDAATFQAICNQRFSESGTVDFKQELTRNDDKGKNELAKDVCALANADGGDLVYGIKEDSAGGSAESVIPLVGESYDDASRRLLQTLESWIEPRIRGIQLKHVPLEHGFGLVIRVPASFDGPHCIRNNNSQRRFVLRNGTITSDMTYDQLRSAFSSSASLATQAREFVKSRLRLVEDRKMQMPMGVSPLAVLELVSLSGLSSRSSVDVKKVQFVDFIVWDGGANPRMNLDGTGAYLGANGEAFSQSQLFRNGSMEYMTIAGGGGQNGKMSVYATHTLDFFERCLNVSLKAAKKYEISGPALVTCALMHVGGCVLALDGYSVFHQKEADRPFMVFPEIYIEDVSGAIDVSGLLSDTRDVLYQAFGYAAAPAKK</sequence>
<dbReference type="Gene3D" id="3.30.950.30">
    <property type="entry name" value="Schlafen, AAA domain"/>
    <property type="match status" value="1"/>
</dbReference>
<dbReference type="Pfam" id="PF04326">
    <property type="entry name" value="SLFN_AlbA_2"/>
    <property type="match status" value="1"/>
</dbReference>
<reference evidence="2 3" key="1">
    <citation type="submission" date="2019-10" db="EMBL/GenBank/DDBJ databases">
        <title>Complete genome sequence of Variovorax paradoxus 5C-2.</title>
        <authorList>
            <person name="Gogoleva N.E."/>
            <person name="Balkin A.S."/>
        </authorList>
    </citation>
    <scope>NUCLEOTIDE SEQUENCE [LARGE SCALE GENOMIC DNA]</scope>
    <source>
        <strain evidence="2 3">5C-2</strain>
    </source>
</reference>
<evidence type="ECO:0000313" key="3">
    <source>
        <dbReference type="Proteomes" id="UP000326780"/>
    </source>
</evidence>
<accession>A0A5Q0M1D6</accession>
<dbReference type="Proteomes" id="UP000326780">
    <property type="component" value="Chromosome"/>
</dbReference>
<dbReference type="InterPro" id="IPR038461">
    <property type="entry name" value="Schlafen_AlbA_2_dom_sf"/>
</dbReference>
<proteinExistence type="predicted"/>
<organism evidence="2 3">
    <name type="scientific">Variovorax paradoxus</name>
    <dbReference type="NCBI Taxonomy" id="34073"/>
    <lineage>
        <taxon>Bacteria</taxon>
        <taxon>Pseudomonadati</taxon>
        <taxon>Pseudomonadota</taxon>
        <taxon>Betaproteobacteria</taxon>
        <taxon>Burkholderiales</taxon>
        <taxon>Comamonadaceae</taxon>
        <taxon>Variovorax</taxon>
    </lineage>
</organism>
<evidence type="ECO:0000259" key="1">
    <source>
        <dbReference type="Pfam" id="PF04326"/>
    </source>
</evidence>
<dbReference type="AlphaFoldDB" id="A0A5Q0M1D6"/>
<dbReference type="EMBL" id="CP045644">
    <property type="protein sequence ID" value="QFZ83540.1"/>
    <property type="molecule type" value="Genomic_DNA"/>
</dbReference>
<name>A0A5Q0M1D6_VARPD</name>
<protein>
    <recommendedName>
        <fullName evidence="1">Schlafen AlbA-2 domain-containing protein</fullName>
    </recommendedName>
</protein>
<evidence type="ECO:0000313" key="2">
    <source>
        <dbReference type="EMBL" id="QFZ83540.1"/>
    </source>
</evidence>
<gene>
    <name evidence="2" type="ORF">GFK26_12615</name>
</gene>
<dbReference type="InterPro" id="IPR007421">
    <property type="entry name" value="Schlafen_AlbA_2_dom"/>
</dbReference>